<dbReference type="EMBL" id="VICE01000099">
    <property type="protein sequence ID" value="TQD43275.1"/>
    <property type="molecule type" value="Genomic_DNA"/>
</dbReference>
<feature type="signal peptide" evidence="1">
    <location>
        <begin position="1"/>
        <end position="21"/>
    </location>
</feature>
<sequence length="293" mass="31018">MSIRPTTLALLGLALAACAHAPADMPAPPPGSLADAWRQDVAAISAADDGDGRRQAVERRLSAIGLDWRPAPFVREDERGTNLLAPVAGAADAPLLLLGAHFDRVDTGRGATDNASGTAVVLALAERLRERPLARHRVAVALWDLEERGLVGAHAYVEQAGERPALYVNFDVFGWGDTIWMMSPEAESAIARATRDGARAAGIGLSVGEQYPPTDHQAFLKAGWPAVSYSLVGASEIEGILSMYAGKPPATAPRVMDVIHSQHDTVEKVDAEAAARALDAIEDALRRWDAMAG</sequence>
<dbReference type="Proteomes" id="UP000318212">
    <property type="component" value="Unassembled WGS sequence"/>
</dbReference>
<reference evidence="3 4" key="1">
    <citation type="submission" date="2019-06" db="EMBL/GenBank/DDBJ databases">
        <title>Lysobacter alkalisoli sp. nov. isolated from saline soil.</title>
        <authorList>
            <person name="Sun J.-Q."/>
            <person name="Xu L."/>
        </authorList>
    </citation>
    <scope>NUCLEOTIDE SEQUENCE [LARGE SCALE GENOMIC DNA]</scope>
    <source>
        <strain evidence="3 4">JCM 31130</strain>
    </source>
</reference>
<gene>
    <name evidence="3" type="ORF">FKV25_10740</name>
</gene>
<evidence type="ECO:0000313" key="3">
    <source>
        <dbReference type="EMBL" id="TQD43275.1"/>
    </source>
</evidence>
<accession>A0A508A8D9</accession>
<evidence type="ECO:0000259" key="2">
    <source>
        <dbReference type="Pfam" id="PF04389"/>
    </source>
</evidence>
<dbReference type="PANTHER" id="PTHR12147:SF26">
    <property type="entry name" value="PEPTIDASE M28 DOMAIN-CONTAINING PROTEIN"/>
    <property type="match status" value="1"/>
</dbReference>
<dbReference type="OrthoDB" id="9778250at2"/>
<proteinExistence type="predicted"/>
<dbReference type="Gene3D" id="3.40.630.10">
    <property type="entry name" value="Zn peptidases"/>
    <property type="match status" value="1"/>
</dbReference>
<dbReference type="Pfam" id="PF04389">
    <property type="entry name" value="Peptidase_M28"/>
    <property type="match status" value="1"/>
</dbReference>
<name>A0A508A8D9_9GAMM</name>
<dbReference type="InterPro" id="IPR045175">
    <property type="entry name" value="M28_fam"/>
</dbReference>
<keyword evidence="1" id="KW-0732">Signal</keyword>
<organism evidence="3 4">
    <name type="scientific">Marilutibacter aestuarii</name>
    <dbReference type="NCBI Taxonomy" id="1706195"/>
    <lineage>
        <taxon>Bacteria</taxon>
        <taxon>Pseudomonadati</taxon>
        <taxon>Pseudomonadota</taxon>
        <taxon>Gammaproteobacteria</taxon>
        <taxon>Lysobacterales</taxon>
        <taxon>Lysobacteraceae</taxon>
        <taxon>Marilutibacter</taxon>
    </lineage>
</organism>
<evidence type="ECO:0000313" key="4">
    <source>
        <dbReference type="Proteomes" id="UP000318212"/>
    </source>
</evidence>
<evidence type="ECO:0000256" key="1">
    <source>
        <dbReference type="SAM" id="SignalP"/>
    </source>
</evidence>
<dbReference type="GO" id="GO:0008235">
    <property type="term" value="F:metalloexopeptidase activity"/>
    <property type="evidence" value="ECO:0007669"/>
    <property type="project" value="InterPro"/>
</dbReference>
<comment type="caution">
    <text evidence="3">The sequence shown here is derived from an EMBL/GenBank/DDBJ whole genome shotgun (WGS) entry which is preliminary data.</text>
</comment>
<dbReference type="PROSITE" id="PS51257">
    <property type="entry name" value="PROKAR_LIPOPROTEIN"/>
    <property type="match status" value="1"/>
</dbReference>
<dbReference type="SUPFAM" id="SSF53187">
    <property type="entry name" value="Zn-dependent exopeptidases"/>
    <property type="match status" value="1"/>
</dbReference>
<dbReference type="PANTHER" id="PTHR12147">
    <property type="entry name" value="METALLOPEPTIDASE M28 FAMILY MEMBER"/>
    <property type="match status" value="1"/>
</dbReference>
<dbReference type="RefSeq" id="WP_141518805.1">
    <property type="nucleotide sequence ID" value="NZ_VICE01000099.1"/>
</dbReference>
<dbReference type="AlphaFoldDB" id="A0A508A8D9"/>
<protein>
    <submittedName>
        <fullName evidence="3">Zn-dependent exopeptidase M28</fullName>
    </submittedName>
</protein>
<keyword evidence="4" id="KW-1185">Reference proteome</keyword>
<feature type="domain" description="Peptidase M28" evidence="2">
    <location>
        <begin position="82"/>
        <end position="281"/>
    </location>
</feature>
<dbReference type="InterPro" id="IPR007484">
    <property type="entry name" value="Peptidase_M28"/>
</dbReference>
<feature type="chain" id="PRO_5021493428" evidence="1">
    <location>
        <begin position="22"/>
        <end position="293"/>
    </location>
</feature>
<dbReference type="GO" id="GO:0006508">
    <property type="term" value="P:proteolysis"/>
    <property type="evidence" value="ECO:0007669"/>
    <property type="project" value="InterPro"/>
</dbReference>